<sequence>MFEIKFHDAFKEELKSLPDSLELRMVALIKRLRENPTSLREPHSKPIEGYKGLFELRAKAKDGIARSFFCYAAGKKIYLLRCFVKKTNTTPLNELRIAIARRNELTEPSRD</sequence>
<organism evidence="1">
    <name type="scientific">Xenorhabdus bovienii str. oregonense</name>
    <dbReference type="NCBI Taxonomy" id="1398202"/>
    <lineage>
        <taxon>Bacteria</taxon>
        <taxon>Pseudomonadati</taxon>
        <taxon>Pseudomonadota</taxon>
        <taxon>Gammaproteobacteria</taxon>
        <taxon>Enterobacterales</taxon>
        <taxon>Morganellaceae</taxon>
        <taxon>Xenorhabdus</taxon>
    </lineage>
</organism>
<evidence type="ECO:0000313" key="1">
    <source>
        <dbReference type="EMBL" id="CDH07111.1"/>
    </source>
</evidence>
<dbReference type="Pfam" id="PF05973">
    <property type="entry name" value="Gp49"/>
    <property type="match status" value="1"/>
</dbReference>
<dbReference type="HOGENOM" id="CLU_122734_6_1_6"/>
<dbReference type="Proteomes" id="UP000028483">
    <property type="component" value="Unassembled WGS sequence"/>
</dbReference>
<protein>
    <submittedName>
        <fullName evidence="1">Putative bacteriophage protein</fullName>
    </submittedName>
</protein>
<reference evidence="1" key="1">
    <citation type="submission" date="2013-07" db="EMBL/GenBank/DDBJ databases">
        <title>Sub-species coevolution in mutualistic symbiosis.</title>
        <authorList>
            <person name="Murfin K."/>
            <person name="Klassen J."/>
            <person name="Lee M."/>
            <person name="Forst S."/>
            <person name="Stock P."/>
            <person name="Goodrich-Blair H."/>
        </authorList>
    </citation>
    <scope>NUCLEOTIDE SEQUENCE [LARGE SCALE GENOMIC DNA]</scope>
    <source>
        <strain evidence="1">Oregonense</strain>
    </source>
</reference>
<name>A0A077PBN0_XENBV</name>
<accession>A0A077PBN0</accession>
<dbReference type="InterPro" id="IPR009241">
    <property type="entry name" value="HigB-like"/>
</dbReference>
<dbReference type="EMBL" id="CBSX010000172">
    <property type="protein sequence ID" value="CDH07111.1"/>
    <property type="molecule type" value="Genomic_DNA"/>
</dbReference>
<comment type="caution">
    <text evidence="1">The sequence shown here is derived from an EMBL/GenBank/DDBJ whole genome shotgun (WGS) entry which is preliminary data.</text>
</comment>
<dbReference type="RefSeq" id="WP_038250535.1">
    <property type="nucleotide sequence ID" value="NZ_CAWLUU010000220.1"/>
</dbReference>
<dbReference type="Gene3D" id="3.30.2310.20">
    <property type="entry name" value="RelE-like"/>
    <property type="match status" value="1"/>
</dbReference>
<gene>
    <name evidence="1" type="ORF">XBO1_2530025</name>
</gene>
<proteinExistence type="predicted"/>
<dbReference type="SUPFAM" id="SSF143011">
    <property type="entry name" value="RelE-like"/>
    <property type="match status" value="1"/>
</dbReference>
<dbReference type="InterPro" id="IPR035093">
    <property type="entry name" value="RelE/ParE_toxin_dom_sf"/>
</dbReference>
<dbReference type="AlphaFoldDB" id="A0A077PBN0"/>